<comment type="caution">
    <text evidence="2">The sequence shown here is derived from an EMBL/GenBank/DDBJ whole genome shotgun (WGS) entry which is preliminary data.</text>
</comment>
<organism evidence="2 3">
    <name type="scientific">Trypanosoma equiperdum</name>
    <dbReference type="NCBI Taxonomy" id="5694"/>
    <lineage>
        <taxon>Eukaryota</taxon>
        <taxon>Discoba</taxon>
        <taxon>Euglenozoa</taxon>
        <taxon>Kinetoplastea</taxon>
        <taxon>Metakinetoplastina</taxon>
        <taxon>Trypanosomatida</taxon>
        <taxon>Trypanosomatidae</taxon>
        <taxon>Trypanosoma</taxon>
    </lineage>
</organism>
<evidence type="ECO:0000313" key="2">
    <source>
        <dbReference type="EMBL" id="SCU65379.1"/>
    </source>
</evidence>
<protein>
    <submittedName>
        <fullName evidence="2">Uncharacterized protein</fullName>
    </submittedName>
</protein>
<sequence>MDFMNTSETASSAARTAAVGAMTTDGVSRQLPSETRVEVLQRTLQLLRQEILVPYFEPVERLRVTNNRAAYVHDIVDALHRSAFGRGTEV</sequence>
<dbReference type="EMBL" id="CZPT02000282">
    <property type="protein sequence ID" value="SCU65379.1"/>
    <property type="molecule type" value="Genomic_DNA"/>
</dbReference>
<accession>A0A1G4I1A1</accession>
<keyword evidence="3" id="KW-1185">Reference proteome</keyword>
<dbReference type="RefSeq" id="XP_067076986.1">
    <property type="nucleotide sequence ID" value="XM_067220885.1"/>
</dbReference>
<feature type="region of interest" description="Disordered" evidence="1">
    <location>
        <begin position="1"/>
        <end position="30"/>
    </location>
</feature>
<dbReference type="Proteomes" id="UP000195570">
    <property type="component" value="Unassembled WGS sequence"/>
</dbReference>
<evidence type="ECO:0000256" key="1">
    <source>
        <dbReference type="SAM" id="MobiDB-lite"/>
    </source>
</evidence>
<reference evidence="2" key="1">
    <citation type="submission" date="2016-09" db="EMBL/GenBank/DDBJ databases">
        <authorList>
            <person name="Hebert L."/>
            <person name="Moumen B."/>
        </authorList>
    </citation>
    <scope>NUCLEOTIDE SEQUENCE [LARGE SCALE GENOMIC DNA]</scope>
    <source>
        <strain evidence="2">OVI</strain>
    </source>
</reference>
<proteinExistence type="predicted"/>
<gene>
    <name evidence="2" type="ORF">TEOVI_000683800</name>
</gene>
<name>A0A1G4I1A1_TRYEQ</name>
<dbReference type="VEuPathDB" id="TriTrypDB:TEOVI_000683800"/>
<dbReference type="GeneID" id="92380772"/>
<feature type="compositionally biased region" description="Low complexity" evidence="1">
    <location>
        <begin position="1"/>
        <end position="24"/>
    </location>
</feature>
<dbReference type="AlphaFoldDB" id="A0A1G4I1A1"/>
<evidence type="ECO:0000313" key="3">
    <source>
        <dbReference type="Proteomes" id="UP000195570"/>
    </source>
</evidence>